<feature type="transmembrane region" description="Helical" evidence="5">
    <location>
        <begin position="20"/>
        <end position="38"/>
    </location>
</feature>
<reference evidence="7 8" key="1">
    <citation type="submission" date="2016-11" db="EMBL/GenBank/DDBJ databases">
        <authorList>
            <person name="Jaros S."/>
            <person name="Januszkiewicz K."/>
            <person name="Wedrychowicz H."/>
        </authorList>
    </citation>
    <scope>NUCLEOTIDE SEQUENCE [LARGE SCALE GENOMIC DNA]</scope>
    <source>
        <strain evidence="7 8">DSM 8605</strain>
    </source>
</reference>
<feature type="transmembrane region" description="Helical" evidence="5">
    <location>
        <begin position="315"/>
        <end position="334"/>
    </location>
</feature>
<dbReference type="AlphaFoldDB" id="A0A1M5S4T7"/>
<organism evidence="7 8">
    <name type="scientific">Clostridium grantii DSM 8605</name>
    <dbReference type="NCBI Taxonomy" id="1121316"/>
    <lineage>
        <taxon>Bacteria</taxon>
        <taxon>Bacillati</taxon>
        <taxon>Bacillota</taxon>
        <taxon>Clostridia</taxon>
        <taxon>Eubacteriales</taxon>
        <taxon>Clostridiaceae</taxon>
        <taxon>Clostridium</taxon>
    </lineage>
</organism>
<keyword evidence="2 5" id="KW-0812">Transmembrane</keyword>
<dbReference type="InterPro" id="IPR013525">
    <property type="entry name" value="ABC2_TM"/>
</dbReference>
<accession>A0A1M5S4T7</accession>
<feature type="transmembrane region" description="Helical" evidence="5">
    <location>
        <begin position="232"/>
        <end position="254"/>
    </location>
</feature>
<dbReference type="SUPFAM" id="SSF103473">
    <property type="entry name" value="MFS general substrate transporter"/>
    <property type="match status" value="1"/>
</dbReference>
<evidence type="ECO:0000256" key="4">
    <source>
        <dbReference type="ARBA" id="ARBA00023136"/>
    </source>
</evidence>
<evidence type="ECO:0000256" key="5">
    <source>
        <dbReference type="SAM" id="Phobius"/>
    </source>
</evidence>
<evidence type="ECO:0000256" key="3">
    <source>
        <dbReference type="ARBA" id="ARBA00022989"/>
    </source>
</evidence>
<evidence type="ECO:0000259" key="6">
    <source>
        <dbReference type="Pfam" id="PF12698"/>
    </source>
</evidence>
<keyword evidence="3 5" id="KW-1133">Transmembrane helix</keyword>
<feature type="domain" description="ABC-2 type transporter transmembrane" evidence="6">
    <location>
        <begin position="20"/>
        <end position="334"/>
    </location>
</feature>
<sequence>MKLWYSFLKDMSLSSKSFYFYIEVIMAFIFVAVLLFVVPENFEAKQTIYASFDLEEPYETMIKESLAESGDDIEFFGSKDLVKEKLSKNRSSVGLYISSENDKINYEYILQGYENEKFRKIIETSTKAAFLSEMPDYKKITKVTTLDSNAEKLTDRLKMVPVFLVLNVAFMGLFIIASYIFMDKDEGTIKAFAVTPASVWQYLLSKVGVMLISGLLSGLIVTIFVAGTNANYLQLMLLLISCNIFGSSVGLFIASFFDSITKAMGWLYMAIITMGFSTVSYYMPSFSPTVLKILPSYPMLFAFRETLLQHGDTSYVYANIVGFTLLAIIFFLLANQRFKKTLTV</sequence>
<dbReference type="PANTHER" id="PTHR43229:SF2">
    <property type="entry name" value="NODULATION PROTEIN J"/>
    <property type="match status" value="1"/>
</dbReference>
<keyword evidence="8" id="KW-1185">Reference proteome</keyword>
<evidence type="ECO:0000313" key="7">
    <source>
        <dbReference type="EMBL" id="SHH33298.1"/>
    </source>
</evidence>
<feature type="transmembrane region" description="Helical" evidence="5">
    <location>
        <begin position="266"/>
        <end position="283"/>
    </location>
</feature>
<comment type="subcellular location">
    <subcellularLocation>
        <location evidence="1">Membrane</location>
        <topology evidence="1">Multi-pass membrane protein</topology>
    </subcellularLocation>
</comment>
<dbReference type="EMBL" id="FQXM01000004">
    <property type="protein sequence ID" value="SHH33298.1"/>
    <property type="molecule type" value="Genomic_DNA"/>
</dbReference>
<gene>
    <name evidence="7" type="ORF">SAMN02745207_00747</name>
</gene>
<feature type="transmembrane region" description="Helical" evidence="5">
    <location>
        <begin position="162"/>
        <end position="182"/>
    </location>
</feature>
<feature type="transmembrane region" description="Helical" evidence="5">
    <location>
        <begin position="203"/>
        <end position="226"/>
    </location>
</feature>
<protein>
    <submittedName>
        <fullName evidence="7">ABC-2 family transporter protein</fullName>
    </submittedName>
</protein>
<evidence type="ECO:0000256" key="1">
    <source>
        <dbReference type="ARBA" id="ARBA00004141"/>
    </source>
</evidence>
<evidence type="ECO:0000313" key="8">
    <source>
        <dbReference type="Proteomes" id="UP000184447"/>
    </source>
</evidence>
<dbReference type="OrthoDB" id="1710957at2"/>
<dbReference type="InterPro" id="IPR036259">
    <property type="entry name" value="MFS_trans_sf"/>
</dbReference>
<dbReference type="PANTHER" id="PTHR43229">
    <property type="entry name" value="NODULATION PROTEIN J"/>
    <property type="match status" value="1"/>
</dbReference>
<dbReference type="RefSeq" id="WP_073337100.1">
    <property type="nucleotide sequence ID" value="NZ_FQXM01000004.1"/>
</dbReference>
<proteinExistence type="predicted"/>
<dbReference type="GO" id="GO:0140359">
    <property type="term" value="F:ABC-type transporter activity"/>
    <property type="evidence" value="ECO:0007669"/>
    <property type="project" value="InterPro"/>
</dbReference>
<keyword evidence="4 5" id="KW-0472">Membrane</keyword>
<dbReference type="InterPro" id="IPR051784">
    <property type="entry name" value="Nod_factor_ABC_transporter"/>
</dbReference>
<evidence type="ECO:0000256" key="2">
    <source>
        <dbReference type="ARBA" id="ARBA00022692"/>
    </source>
</evidence>
<dbReference type="GO" id="GO:0016020">
    <property type="term" value="C:membrane"/>
    <property type="evidence" value="ECO:0007669"/>
    <property type="project" value="UniProtKB-SubCell"/>
</dbReference>
<dbReference type="Proteomes" id="UP000184447">
    <property type="component" value="Unassembled WGS sequence"/>
</dbReference>
<dbReference type="Pfam" id="PF12698">
    <property type="entry name" value="ABC2_membrane_3"/>
    <property type="match status" value="1"/>
</dbReference>
<name>A0A1M5S4T7_9CLOT</name>
<dbReference type="STRING" id="1121316.SAMN02745207_00747"/>